<keyword evidence="3" id="KW-1185">Reference proteome</keyword>
<organism evidence="2 3">
    <name type="scientific">Thauera sedimentorum</name>
    <dbReference type="NCBI Taxonomy" id="2767595"/>
    <lineage>
        <taxon>Bacteria</taxon>
        <taxon>Pseudomonadati</taxon>
        <taxon>Pseudomonadota</taxon>
        <taxon>Betaproteobacteria</taxon>
        <taxon>Rhodocyclales</taxon>
        <taxon>Zoogloeaceae</taxon>
        <taxon>Thauera</taxon>
    </lineage>
</organism>
<name>A0ABR9BFC0_9RHOO</name>
<protein>
    <recommendedName>
        <fullName evidence="4">PAS domain-containing protein</fullName>
    </recommendedName>
</protein>
<accession>A0ABR9BFC0</accession>
<evidence type="ECO:0000256" key="1">
    <source>
        <dbReference type="SAM" id="MobiDB-lite"/>
    </source>
</evidence>
<reference evidence="3" key="1">
    <citation type="submission" date="2023-07" db="EMBL/GenBank/DDBJ databases">
        <title>Thauera sp. CAU 1555 isolated from sand of Yaerae Beach.</title>
        <authorList>
            <person name="Kim W."/>
        </authorList>
    </citation>
    <scope>NUCLEOTIDE SEQUENCE [LARGE SCALE GENOMIC DNA]</scope>
    <source>
        <strain evidence="3">CAU 1555</strain>
    </source>
</reference>
<proteinExistence type="predicted"/>
<comment type="caution">
    <text evidence="2">The sequence shown here is derived from an EMBL/GenBank/DDBJ whole genome shotgun (WGS) entry which is preliminary data.</text>
</comment>
<dbReference type="EMBL" id="JACYTO010000002">
    <property type="protein sequence ID" value="MBD8503901.1"/>
    <property type="molecule type" value="Genomic_DNA"/>
</dbReference>
<dbReference type="RefSeq" id="WP_187718694.1">
    <property type="nucleotide sequence ID" value="NZ_JACTAH010000002.1"/>
</dbReference>
<feature type="compositionally biased region" description="Basic residues" evidence="1">
    <location>
        <begin position="1"/>
        <end position="11"/>
    </location>
</feature>
<gene>
    <name evidence="2" type="ORF">IFO67_13485</name>
</gene>
<sequence>MESHMTTRHSRGRDATARSGTELSAATTELARDIAAFWDSAAMSGQVLFEGWLKLVGAPFDAAMRRVVPSIEDLPADGERRADALPWVPKFDTAVVPLRRADDPEGAEASRITMRMAVPGVFGTGVSTNVVSIDTLVPRPASAAESERPAHPATHQRAAG</sequence>
<evidence type="ECO:0008006" key="4">
    <source>
        <dbReference type="Google" id="ProtNLM"/>
    </source>
</evidence>
<feature type="region of interest" description="Disordered" evidence="1">
    <location>
        <begin position="140"/>
        <end position="160"/>
    </location>
</feature>
<feature type="region of interest" description="Disordered" evidence="1">
    <location>
        <begin position="1"/>
        <end position="22"/>
    </location>
</feature>
<evidence type="ECO:0000313" key="3">
    <source>
        <dbReference type="Proteomes" id="UP000603602"/>
    </source>
</evidence>
<evidence type="ECO:0000313" key="2">
    <source>
        <dbReference type="EMBL" id="MBD8503901.1"/>
    </source>
</evidence>
<dbReference type="Proteomes" id="UP000603602">
    <property type="component" value="Unassembled WGS sequence"/>
</dbReference>